<dbReference type="KEGG" id="acu:Atc_2466"/>
<gene>
    <name evidence="1" type="ordered locus">Atc_2466</name>
</gene>
<protein>
    <submittedName>
        <fullName evidence="1">Uncharacterized protein</fullName>
    </submittedName>
</protein>
<keyword evidence="2" id="KW-1185">Reference proteome</keyword>
<dbReference type="STRING" id="990288.Atc_2466"/>
<dbReference type="EMBL" id="CP002573">
    <property type="protein sequence ID" value="AEK59114.1"/>
    <property type="molecule type" value="Genomic_DNA"/>
</dbReference>
<dbReference type="HOGENOM" id="CLU_3245777_0_0_6"/>
<dbReference type="AlphaFoldDB" id="F9ZRV0"/>
<evidence type="ECO:0000313" key="2">
    <source>
        <dbReference type="Proteomes" id="UP000006135"/>
    </source>
</evidence>
<evidence type="ECO:0000313" key="1">
    <source>
        <dbReference type="EMBL" id="AEK59114.1"/>
    </source>
</evidence>
<accession>F9ZRV0</accession>
<reference evidence="1 2" key="1">
    <citation type="journal article" date="2011" name="J. Genet. Genomics">
        <title>Unraveling the Acidithiobacillus caldus complete genome and its central metabolisms for carbon assimilation.</title>
        <authorList>
            <person name="You X.Y."/>
            <person name="Guo X."/>
            <person name="Zheng H.J."/>
            <person name="Zhang M.J."/>
            <person name="Liu L.J."/>
            <person name="Zhu Y.Q."/>
            <person name="Zhu B."/>
            <person name="Wang S.Y."/>
            <person name="Zhao G.P."/>
            <person name="Poetsch A."/>
            <person name="Jiang C.Y."/>
            <person name="Liu S.J."/>
        </authorList>
    </citation>
    <scope>NUCLEOTIDE SEQUENCE [LARGE SCALE GENOMIC DNA]</scope>
    <source>
        <strain evidence="1 2">SM-1</strain>
    </source>
</reference>
<organism evidence="1 2">
    <name type="scientific">Acidithiobacillus caldus (strain SM-1)</name>
    <dbReference type="NCBI Taxonomy" id="990288"/>
    <lineage>
        <taxon>Bacteria</taxon>
        <taxon>Pseudomonadati</taxon>
        <taxon>Pseudomonadota</taxon>
        <taxon>Acidithiobacillia</taxon>
        <taxon>Acidithiobacillales</taxon>
        <taxon>Acidithiobacillaceae</taxon>
        <taxon>Acidithiobacillus</taxon>
    </lineage>
</organism>
<proteinExistence type="predicted"/>
<name>F9ZRV0_ACICS</name>
<sequence length="42" mass="4767">MPFQKQKVGTWPTFLPNHTDIVVKKQPQAGTPRWREGSGFLG</sequence>
<dbReference type="Proteomes" id="UP000006135">
    <property type="component" value="Chromosome"/>
</dbReference>